<name>A0A9X3WCV4_9BACI</name>
<keyword evidence="3" id="KW-1003">Cell membrane</keyword>
<dbReference type="CDD" id="cd06579">
    <property type="entry name" value="TM_PBP1_transp_AraH_like"/>
    <property type="match status" value="1"/>
</dbReference>
<evidence type="ECO:0000256" key="8">
    <source>
        <dbReference type="ARBA" id="ARBA00039381"/>
    </source>
</evidence>
<evidence type="ECO:0000313" key="11">
    <source>
        <dbReference type="Proteomes" id="UP001145069"/>
    </source>
</evidence>
<dbReference type="RefSeq" id="WP_272446584.1">
    <property type="nucleotide sequence ID" value="NZ_JAMQKC010000010.1"/>
</dbReference>
<evidence type="ECO:0000256" key="6">
    <source>
        <dbReference type="ARBA" id="ARBA00022989"/>
    </source>
</evidence>
<evidence type="ECO:0000256" key="4">
    <source>
        <dbReference type="ARBA" id="ARBA00022519"/>
    </source>
</evidence>
<sequence length="339" mass="37281">MSTRIVSNIQKFTWKRFFLQWEWMLIALLVIIFTINSNISPYFLNYTSITDATMTFLDKAFIVFPMVMIMIMREIDISVGSTAALSSIVMATLYNAGVPMVIAIVACLLVGALCGFFNGYLLVKYRELSAVIVTLSTMILYRGIAYMILEDRSAGDFPDWFSYFGWGYVGGIPFILCLFVVLAIGFVLLLQKTTIGRRIYAVGSNPKASRFSGVKVDKIKLLVFTLAGLMAAITAIFLTSRMGSTRPNVANMYELDVIAMVALGGISTVGGKGKMLGAVLAVFVIGYLQFGLGLINIPAQMLLIVIGILLIVSVTVTNFRVTRKAPQRKAKKNQAKKVS</sequence>
<dbReference type="PANTHER" id="PTHR32196">
    <property type="entry name" value="ABC TRANSPORTER PERMEASE PROTEIN YPHD-RELATED-RELATED"/>
    <property type="match status" value="1"/>
</dbReference>
<keyword evidence="7 9" id="KW-0472">Membrane</keyword>
<dbReference type="Pfam" id="PF02653">
    <property type="entry name" value="BPD_transp_2"/>
    <property type="match status" value="1"/>
</dbReference>
<comment type="caution">
    <text evidence="10">The sequence shown here is derived from an EMBL/GenBank/DDBJ whole genome shotgun (WGS) entry which is preliminary data.</text>
</comment>
<feature type="transmembrane region" description="Helical" evidence="9">
    <location>
        <begin position="56"/>
        <end position="72"/>
    </location>
</feature>
<evidence type="ECO:0000256" key="2">
    <source>
        <dbReference type="ARBA" id="ARBA00022448"/>
    </source>
</evidence>
<keyword evidence="2" id="KW-0813">Transport</keyword>
<keyword evidence="11" id="KW-1185">Reference proteome</keyword>
<dbReference type="Proteomes" id="UP001145069">
    <property type="component" value="Unassembled WGS sequence"/>
</dbReference>
<feature type="transmembrane region" description="Helical" evidence="9">
    <location>
        <begin position="21"/>
        <end position="44"/>
    </location>
</feature>
<accession>A0A9X3WCV4</accession>
<keyword evidence="5 9" id="KW-0812">Transmembrane</keyword>
<evidence type="ECO:0000256" key="7">
    <source>
        <dbReference type="ARBA" id="ARBA00023136"/>
    </source>
</evidence>
<feature type="transmembrane region" description="Helical" evidence="9">
    <location>
        <begin position="250"/>
        <end position="269"/>
    </location>
</feature>
<dbReference type="PANTHER" id="PTHR32196:SF71">
    <property type="entry name" value="AUTOINDUCER 2 IMPORT SYSTEM PERMEASE PROTEIN LSRD"/>
    <property type="match status" value="1"/>
</dbReference>
<proteinExistence type="predicted"/>
<evidence type="ECO:0000256" key="3">
    <source>
        <dbReference type="ARBA" id="ARBA00022475"/>
    </source>
</evidence>
<dbReference type="GO" id="GO:0005886">
    <property type="term" value="C:plasma membrane"/>
    <property type="evidence" value="ECO:0007669"/>
    <property type="project" value="UniProtKB-SubCell"/>
</dbReference>
<dbReference type="AlphaFoldDB" id="A0A9X3WCV4"/>
<keyword evidence="6 9" id="KW-1133">Transmembrane helix</keyword>
<feature type="transmembrane region" description="Helical" evidence="9">
    <location>
        <begin position="219"/>
        <end position="238"/>
    </location>
</feature>
<evidence type="ECO:0000313" key="10">
    <source>
        <dbReference type="EMBL" id="MDC3417515.1"/>
    </source>
</evidence>
<evidence type="ECO:0000256" key="1">
    <source>
        <dbReference type="ARBA" id="ARBA00004651"/>
    </source>
</evidence>
<evidence type="ECO:0000256" key="5">
    <source>
        <dbReference type="ARBA" id="ARBA00022692"/>
    </source>
</evidence>
<protein>
    <recommendedName>
        <fullName evidence="8">Autoinducer 2 import system permease protein LsrD</fullName>
    </recommendedName>
</protein>
<comment type="subcellular location">
    <subcellularLocation>
        <location evidence="1">Cell membrane</location>
        <topology evidence="1">Multi-pass membrane protein</topology>
    </subcellularLocation>
</comment>
<feature type="transmembrane region" description="Helical" evidence="9">
    <location>
        <begin position="130"/>
        <end position="149"/>
    </location>
</feature>
<keyword evidence="4" id="KW-0997">Cell inner membrane</keyword>
<dbReference type="EMBL" id="JAMQKC010000010">
    <property type="protein sequence ID" value="MDC3417515.1"/>
    <property type="molecule type" value="Genomic_DNA"/>
</dbReference>
<feature type="transmembrane region" description="Helical" evidence="9">
    <location>
        <begin position="100"/>
        <end position="123"/>
    </location>
</feature>
<evidence type="ECO:0000256" key="9">
    <source>
        <dbReference type="SAM" id="Phobius"/>
    </source>
</evidence>
<feature type="transmembrane region" description="Helical" evidence="9">
    <location>
        <begin position="301"/>
        <end position="321"/>
    </location>
</feature>
<organism evidence="10 11">
    <name type="scientific">Aquibacillus salsiterrae</name>
    <dbReference type="NCBI Taxonomy" id="2950439"/>
    <lineage>
        <taxon>Bacteria</taxon>
        <taxon>Bacillati</taxon>
        <taxon>Bacillota</taxon>
        <taxon>Bacilli</taxon>
        <taxon>Bacillales</taxon>
        <taxon>Bacillaceae</taxon>
        <taxon>Aquibacillus</taxon>
    </lineage>
</organism>
<dbReference type="GO" id="GO:0022857">
    <property type="term" value="F:transmembrane transporter activity"/>
    <property type="evidence" value="ECO:0007669"/>
    <property type="project" value="InterPro"/>
</dbReference>
<gene>
    <name evidence="10" type="ORF">NC799_11465</name>
</gene>
<feature type="transmembrane region" description="Helical" evidence="9">
    <location>
        <begin position="77"/>
        <end position="94"/>
    </location>
</feature>
<dbReference type="InterPro" id="IPR001851">
    <property type="entry name" value="ABC_transp_permease"/>
</dbReference>
<reference evidence="10" key="1">
    <citation type="submission" date="2022-06" db="EMBL/GenBank/DDBJ databases">
        <title>Aquibacillus sp. a new bacterium isolated from soil saline samples.</title>
        <authorList>
            <person name="Galisteo C."/>
            <person name="De La Haba R."/>
            <person name="Sanchez-Porro C."/>
            <person name="Ventosa A."/>
        </authorList>
    </citation>
    <scope>NUCLEOTIDE SEQUENCE</scope>
    <source>
        <strain evidence="10">3ASR75-54</strain>
    </source>
</reference>
<feature type="transmembrane region" description="Helical" evidence="9">
    <location>
        <begin position="276"/>
        <end position="295"/>
    </location>
</feature>
<feature type="transmembrane region" description="Helical" evidence="9">
    <location>
        <begin position="169"/>
        <end position="190"/>
    </location>
</feature>